<evidence type="ECO:0000256" key="1">
    <source>
        <dbReference type="SAM" id="MobiDB-lite"/>
    </source>
</evidence>
<name>A0A226D0G3_FOLCA</name>
<dbReference type="EMBL" id="LNIX01000052">
    <property type="protein sequence ID" value="OXA37776.1"/>
    <property type="molecule type" value="Genomic_DNA"/>
</dbReference>
<protein>
    <submittedName>
        <fullName evidence="2">Uncharacterized protein</fullName>
    </submittedName>
</protein>
<organism evidence="2 3">
    <name type="scientific">Folsomia candida</name>
    <name type="common">Springtail</name>
    <dbReference type="NCBI Taxonomy" id="158441"/>
    <lineage>
        <taxon>Eukaryota</taxon>
        <taxon>Metazoa</taxon>
        <taxon>Ecdysozoa</taxon>
        <taxon>Arthropoda</taxon>
        <taxon>Hexapoda</taxon>
        <taxon>Collembola</taxon>
        <taxon>Entomobryomorpha</taxon>
        <taxon>Isotomoidea</taxon>
        <taxon>Isotomidae</taxon>
        <taxon>Proisotominae</taxon>
        <taxon>Folsomia</taxon>
    </lineage>
</organism>
<proteinExistence type="predicted"/>
<dbReference type="AlphaFoldDB" id="A0A226D0G3"/>
<dbReference type="Proteomes" id="UP000198287">
    <property type="component" value="Unassembled WGS sequence"/>
</dbReference>
<gene>
    <name evidence="2" type="ORF">Fcan01_27413</name>
</gene>
<feature type="region of interest" description="Disordered" evidence="1">
    <location>
        <begin position="32"/>
        <end position="67"/>
    </location>
</feature>
<keyword evidence="3" id="KW-1185">Reference proteome</keyword>
<evidence type="ECO:0000313" key="2">
    <source>
        <dbReference type="EMBL" id="OXA37776.1"/>
    </source>
</evidence>
<evidence type="ECO:0000313" key="3">
    <source>
        <dbReference type="Proteomes" id="UP000198287"/>
    </source>
</evidence>
<reference evidence="2 3" key="1">
    <citation type="submission" date="2015-12" db="EMBL/GenBank/DDBJ databases">
        <title>The genome of Folsomia candida.</title>
        <authorList>
            <person name="Faddeeva A."/>
            <person name="Derks M.F."/>
            <person name="Anvar Y."/>
            <person name="Smit S."/>
            <person name="Van Straalen N."/>
            <person name="Roelofs D."/>
        </authorList>
    </citation>
    <scope>NUCLEOTIDE SEQUENCE [LARGE SCALE GENOMIC DNA]</scope>
    <source>
        <strain evidence="2 3">VU population</strain>
        <tissue evidence="2">Whole body</tissue>
    </source>
</reference>
<accession>A0A226D0G3</accession>
<comment type="caution">
    <text evidence="2">The sequence shown here is derived from an EMBL/GenBank/DDBJ whole genome shotgun (WGS) entry which is preliminary data.</text>
</comment>
<feature type="compositionally biased region" description="Polar residues" evidence="1">
    <location>
        <begin position="35"/>
        <end position="45"/>
    </location>
</feature>
<sequence>MTPTHIVDELKKYRIYKKNLQNQEWRRKNKHCNKFGSTTTSQPGLPQNPDYPDHPDYPQNPGKTPGYGFSLAKPRGFPYPAPNDCPIKLRKPTLLRKIARAVKIENFPTQNQLSKKHKVSQPTIHPSIKENLNLKVYKKTRFNALKPPHKQIQKSTCRRLYRDDLAGKNLNLPLHWTKHYSLSRIAKGIVEFAIQNQK</sequence>